<dbReference type="Pfam" id="PF06804">
    <property type="entry name" value="Lipoprotein_18"/>
    <property type="match status" value="2"/>
</dbReference>
<name>A0A9X1YL05_9BURK</name>
<reference evidence="2" key="1">
    <citation type="submission" date="2021-11" db="EMBL/GenBank/DDBJ databases">
        <title>BS-T2-15 a new species belonging to the Comamonadaceae family isolated from the soil of a French oak forest.</title>
        <authorList>
            <person name="Mieszkin S."/>
            <person name="Alain K."/>
        </authorList>
    </citation>
    <scope>NUCLEOTIDE SEQUENCE</scope>
    <source>
        <strain evidence="2">BS-T2-15</strain>
    </source>
</reference>
<dbReference type="InterPro" id="IPR010653">
    <property type="entry name" value="NlpB/DapX"/>
</dbReference>
<dbReference type="EMBL" id="JAJLJH010000003">
    <property type="protein sequence ID" value="MCK9686683.1"/>
    <property type="molecule type" value="Genomic_DNA"/>
</dbReference>
<feature type="region of interest" description="Disordered" evidence="1">
    <location>
        <begin position="283"/>
        <end position="305"/>
    </location>
</feature>
<dbReference type="InterPro" id="IPR042268">
    <property type="entry name" value="BamC_C"/>
</dbReference>
<dbReference type="Gene3D" id="3.30.310.170">
    <property type="entry name" value="Outer membrane protein assembly factor BamC"/>
    <property type="match status" value="1"/>
</dbReference>
<dbReference type="RefSeq" id="WP_275682726.1">
    <property type="nucleotide sequence ID" value="NZ_JAJLJH010000003.1"/>
</dbReference>
<evidence type="ECO:0000313" key="3">
    <source>
        <dbReference type="Proteomes" id="UP001139353"/>
    </source>
</evidence>
<evidence type="ECO:0000313" key="2">
    <source>
        <dbReference type="EMBL" id="MCK9686683.1"/>
    </source>
</evidence>
<accession>A0A9X1YL05</accession>
<sequence length="430" mass="46438">MTTHSPTRLLHPTPLRVATVTLCFMLGGCTVVGDWFSHGETNYKGASKRTQPLEVPPDLTQLQKDSRYLPQGGVVTASDLNKPADAASGVAAAPVQAGVAPAPATPEVALSAAGNLHLEHNGDQRWLTTADAPENVLPRVRGYWLSQGFTLTVDEAKTGLLETDWKESRNKLPDEGIRNLLSNMFDNLSDSGLRDRYRTRLERRDDGGTNIYVTHFGTVEHVAGTTNSVQTADVQWVPRASDPGLEAIQLSQMMLNLANITPVSVAPPKHSWFHFGDDDDTAANSRPIPSAATTRPTAGGTGPNGAARARIVTGQPGATMEVEDNFDRSWRRIGLALDHGGFTVEDRDRAQGLYYVRYVDAKEAAREEPGFFSKITSWFGATNTSAVGKYRISIKAPGDTATVTVLNDQGQPDNGANAQRIVALLVDELK</sequence>
<dbReference type="Proteomes" id="UP001139353">
    <property type="component" value="Unassembled WGS sequence"/>
</dbReference>
<protein>
    <submittedName>
        <fullName evidence="2">Outer membrane protein assembly factor BamC</fullName>
    </submittedName>
</protein>
<gene>
    <name evidence="2" type="primary">bamC</name>
    <name evidence="2" type="ORF">LPC04_13295</name>
</gene>
<keyword evidence="3" id="KW-1185">Reference proteome</keyword>
<proteinExistence type="predicted"/>
<evidence type="ECO:0000256" key="1">
    <source>
        <dbReference type="SAM" id="MobiDB-lite"/>
    </source>
</evidence>
<dbReference type="AlphaFoldDB" id="A0A9X1YL05"/>
<comment type="caution">
    <text evidence="2">The sequence shown here is derived from an EMBL/GenBank/DDBJ whole genome shotgun (WGS) entry which is preliminary data.</text>
</comment>
<feature type="compositionally biased region" description="Low complexity" evidence="1">
    <location>
        <begin position="291"/>
        <end position="305"/>
    </location>
</feature>
<organism evidence="2 3">
    <name type="scientific">Scleromatobacter humisilvae</name>
    <dbReference type="NCBI Taxonomy" id="2897159"/>
    <lineage>
        <taxon>Bacteria</taxon>
        <taxon>Pseudomonadati</taxon>
        <taxon>Pseudomonadota</taxon>
        <taxon>Betaproteobacteria</taxon>
        <taxon>Burkholderiales</taxon>
        <taxon>Sphaerotilaceae</taxon>
        <taxon>Scleromatobacter</taxon>
    </lineage>
</organism>